<name>A0A177AEU9_9PEZI</name>
<feature type="region of interest" description="Disordered" evidence="1">
    <location>
        <begin position="59"/>
        <end position="85"/>
    </location>
</feature>
<gene>
    <name evidence="2" type="ORF">VC83_03546</name>
</gene>
<proteinExistence type="predicted"/>
<reference evidence="2" key="1">
    <citation type="submission" date="2016-03" db="EMBL/GenBank/DDBJ databases">
        <title>Updated assembly of Pseudogymnoascus destructans, the fungus causing white-nose syndrome of bats.</title>
        <authorList>
            <person name="Palmer J.M."/>
            <person name="Drees K.P."/>
            <person name="Foster J.T."/>
            <person name="Lindner D.L."/>
        </authorList>
    </citation>
    <scope>NUCLEOTIDE SEQUENCE [LARGE SCALE GENOMIC DNA]</scope>
    <source>
        <strain evidence="2">20631-21</strain>
    </source>
</reference>
<accession>A0A177AEU9</accession>
<dbReference type="OrthoDB" id="3439518at2759"/>
<sequence length="247" mass="27439">MLAILWYKPTQDGQHRCLSFAVVTSFDLFDALLFLFQRQIIRWRGALLPDIEQGHVGLSNNNGALTTPSGEGDEQTTPGTDKSPSELRRLQILKELGYNYSALSLARSSATSIETNPQSVMEIMRSSGISQMSGSRIGMQRPKSLASSYRTAQLGDECMGRAEEGEGRFAINESMYAGSEMEEPRSQTPITVINTNLHQNIRTDMYLNSDIRLSGIHPALRTESDTTFILPTLDSSILLECRIQEQS</sequence>
<dbReference type="EMBL" id="KV441391">
    <property type="protein sequence ID" value="OAF60340.1"/>
    <property type="molecule type" value="Genomic_DNA"/>
</dbReference>
<evidence type="ECO:0000256" key="1">
    <source>
        <dbReference type="SAM" id="MobiDB-lite"/>
    </source>
</evidence>
<organism evidence="2">
    <name type="scientific">Pseudogymnoascus destructans</name>
    <dbReference type="NCBI Taxonomy" id="655981"/>
    <lineage>
        <taxon>Eukaryota</taxon>
        <taxon>Fungi</taxon>
        <taxon>Dikarya</taxon>
        <taxon>Ascomycota</taxon>
        <taxon>Pezizomycotina</taxon>
        <taxon>Leotiomycetes</taxon>
        <taxon>Thelebolales</taxon>
        <taxon>Thelebolaceae</taxon>
        <taxon>Pseudogymnoascus</taxon>
    </lineage>
</organism>
<dbReference type="Proteomes" id="UP000077154">
    <property type="component" value="Unassembled WGS sequence"/>
</dbReference>
<dbReference type="GeneID" id="36286622"/>
<protein>
    <submittedName>
        <fullName evidence="2">Uncharacterized protein</fullName>
    </submittedName>
</protein>
<evidence type="ECO:0000313" key="2">
    <source>
        <dbReference type="EMBL" id="OAF60340.1"/>
    </source>
</evidence>
<feature type="compositionally biased region" description="Polar residues" evidence="1">
    <location>
        <begin position="59"/>
        <end position="82"/>
    </location>
</feature>
<dbReference type="RefSeq" id="XP_024325621.1">
    <property type="nucleotide sequence ID" value="XM_024467192.1"/>
</dbReference>
<dbReference type="AlphaFoldDB" id="A0A177AEU9"/>